<evidence type="ECO:0000313" key="3">
    <source>
        <dbReference type="Proteomes" id="UP000318801"/>
    </source>
</evidence>
<dbReference type="AlphaFoldDB" id="A0A506UEA6"/>
<organism evidence="2 3">
    <name type="scientific">Martelella alba</name>
    <dbReference type="NCBI Taxonomy" id="2590451"/>
    <lineage>
        <taxon>Bacteria</taxon>
        <taxon>Pseudomonadati</taxon>
        <taxon>Pseudomonadota</taxon>
        <taxon>Alphaproteobacteria</taxon>
        <taxon>Hyphomicrobiales</taxon>
        <taxon>Aurantimonadaceae</taxon>
        <taxon>Martelella</taxon>
    </lineage>
</organism>
<dbReference type="EMBL" id="VHLG01000003">
    <property type="protein sequence ID" value="TPW31471.1"/>
    <property type="molecule type" value="Genomic_DNA"/>
</dbReference>
<evidence type="ECO:0000313" key="2">
    <source>
        <dbReference type="EMBL" id="TPW31471.1"/>
    </source>
</evidence>
<reference evidence="2 3" key="1">
    <citation type="submission" date="2019-06" db="EMBL/GenBank/DDBJ databases">
        <authorList>
            <person name="Li M."/>
        </authorList>
    </citation>
    <scope>NUCLEOTIDE SEQUENCE [LARGE SCALE GENOMIC DNA]</scope>
    <source>
        <strain evidence="2 3">BGMRC2036</strain>
    </source>
</reference>
<dbReference type="OrthoDB" id="9867310at2"/>
<comment type="caution">
    <text evidence="2">The sequence shown here is derived from an EMBL/GenBank/DDBJ whole genome shotgun (WGS) entry which is preliminary data.</text>
</comment>
<accession>A0A506UEA6</accession>
<keyword evidence="1" id="KW-0812">Transmembrane</keyword>
<name>A0A506UEA6_9HYPH</name>
<protein>
    <submittedName>
        <fullName evidence="2">Uncharacterized protein</fullName>
    </submittedName>
</protein>
<gene>
    <name evidence="2" type="ORF">FJU08_06850</name>
</gene>
<keyword evidence="1" id="KW-1133">Transmembrane helix</keyword>
<dbReference type="Proteomes" id="UP000318801">
    <property type="component" value="Unassembled WGS sequence"/>
</dbReference>
<keyword evidence="3" id="KW-1185">Reference proteome</keyword>
<evidence type="ECO:0000256" key="1">
    <source>
        <dbReference type="SAM" id="Phobius"/>
    </source>
</evidence>
<sequence length="64" mass="7357">MRKVLSEARLLCAIMNPLWFARSLADGSVDAFELVWYIPAFLVFWAGVAFPFFLVYLMASAIFY</sequence>
<feature type="transmembrane region" description="Helical" evidence="1">
    <location>
        <begin position="35"/>
        <end position="59"/>
    </location>
</feature>
<keyword evidence="1" id="KW-0472">Membrane</keyword>
<dbReference type="RefSeq" id="WP_141148241.1">
    <property type="nucleotide sequence ID" value="NZ_VHLG01000003.1"/>
</dbReference>
<proteinExistence type="predicted"/>